<dbReference type="AlphaFoldDB" id="A0A9W6XCT3"/>
<gene>
    <name evidence="1" type="ORF">Plil01_001525000</name>
</gene>
<organism evidence="1 2">
    <name type="scientific">Phytophthora lilii</name>
    <dbReference type="NCBI Taxonomy" id="2077276"/>
    <lineage>
        <taxon>Eukaryota</taxon>
        <taxon>Sar</taxon>
        <taxon>Stramenopiles</taxon>
        <taxon>Oomycota</taxon>
        <taxon>Peronosporomycetes</taxon>
        <taxon>Peronosporales</taxon>
        <taxon>Peronosporaceae</taxon>
        <taxon>Phytophthora</taxon>
    </lineage>
</organism>
<reference evidence="1" key="1">
    <citation type="submission" date="2023-04" db="EMBL/GenBank/DDBJ databases">
        <title>Phytophthora lilii NBRC 32176.</title>
        <authorList>
            <person name="Ichikawa N."/>
            <person name="Sato H."/>
            <person name="Tonouchi N."/>
        </authorList>
    </citation>
    <scope>NUCLEOTIDE SEQUENCE</scope>
    <source>
        <strain evidence="1">NBRC 32176</strain>
    </source>
</reference>
<sequence length="137" mass="14912">MLISSPSKRTMSPCIIGVTISRCSSAAIATFLETALPPQHAVSCRDAAILARDQAACHAGVRRPVSQQANVVKVRVSDGLRNSRTMVSAYAKRVCCTVTVLFAAVDIAEFCSRMKERQERGEGFRKARSIDGRQVQE</sequence>
<evidence type="ECO:0000313" key="1">
    <source>
        <dbReference type="EMBL" id="GMF35974.1"/>
    </source>
</evidence>
<proteinExistence type="predicted"/>
<protein>
    <submittedName>
        <fullName evidence="1">Unnamed protein product</fullName>
    </submittedName>
</protein>
<accession>A0A9W6XCT3</accession>
<dbReference type="Proteomes" id="UP001165083">
    <property type="component" value="Unassembled WGS sequence"/>
</dbReference>
<dbReference type="EMBL" id="BSXW01001339">
    <property type="protein sequence ID" value="GMF35974.1"/>
    <property type="molecule type" value="Genomic_DNA"/>
</dbReference>
<comment type="caution">
    <text evidence="1">The sequence shown here is derived from an EMBL/GenBank/DDBJ whole genome shotgun (WGS) entry which is preliminary data.</text>
</comment>
<name>A0A9W6XCT3_9STRA</name>
<keyword evidence="2" id="KW-1185">Reference proteome</keyword>
<evidence type="ECO:0000313" key="2">
    <source>
        <dbReference type="Proteomes" id="UP001165083"/>
    </source>
</evidence>